<comment type="caution">
    <text evidence="2">The sequence shown here is derived from an EMBL/GenBank/DDBJ whole genome shotgun (WGS) entry which is preliminary data.</text>
</comment>
<protein>
    <submittedName>
        <fullName evidence="2">Uncharacterized protein</fullName>
    </submittedName>
</protein>
<dbReference type="Proteomes" id="UP000536442">
    <property type="component" value="Unassembled WGS sequence"/>
</dbReference>
<keyword evidence="3" id="KW-1185">Reference proteome</keyword>
<dbReference type="EMBL" id="JABEVQ010000009">
    <property type="protein sequence ID" value="NWN92879.1"/>
    <property type="molecule type" value="Genomic_DNA"/>
</dbReference>
<dbReference type="AlphaFoldDB" id="A0A851HT81"/>
<feature type="coiled-coil region" evidence="1">
    <location>
        <begin position="154"/>
        <end position="181"/>
    </location>
</feature>
<organism evidence="2 3">
    <name type="scientific">Marinobacter adhaerens</name>
    <dbReference type="NCBI Taxonomy" id="1033846"/>
    <lineage>
        <taxon>Bacteria</taxon>
        <taxon>Pseudomonadati</taxon>
        <taxon>Pseudomonadota</taxon>
        <taxon>Gammaproteobacteria</taxon>
        <taxon>Pseudomonadales</taxon>
        <taxon>Marinobacteraceae</taxon>
        <taxon>Marinobacter</taxon>
    </lineage>
</organism>
<name>A0A851HT81_9GAMM</name>
<gene>
    <name evidence="2" type="ORF">HLV39_15405</name>
</gene>
<reference evidence="2 3" key="1">
    <citation type="submission" date="2020-03" db="EMBL/GenBank/DDBJ databases">
        <title>Metagenomic, metatranscriptomic, and metabolomic analyses revealed the key microbes and metabolic features during the fermentation of ganjang, Korean traditional soy sauce.</title>
        <authorList>
            <person name="Chun B.H."/>
            <person name="Jeon C.O."/>
        </authorList>
    </citation>
    <scope>NUCLEOTIDE SEQUENCE [LARGE SCALE GENOMIC DNA]</scope>
    <source>
        <strain evidence="2 3">KG14</strain>
    </source>
</reference>
<evidence type="ECO:0000313" key="2">
    <source>
        <dbReference type="EMBL" id="NWN92879.1"/>
    </source>
</evidence>
<keyword evidence="1" id="KW-0175">Coiled coil</keyword>
<evidence type="ECO:0000256" key="1">
    <source>
        <dbReference type="SAM" id="Coils"/>
    </source>
</evidence>
<sequence>MRAKKERSKLLRSWVDRSKPSQGQWIVEYLSKKNDKSPLADYLMGRESLVEAQYSSAVSGTKQALEQMVLDKIMDDHSSHLIQNDLSSQKLMRSMRGAWQQKKYREKNGKQVNIMLPNSLVSEVDKVARDRDQSMAYTLEQMIAEAADTFQAGSRRLAKRVAALEKRLEDAKDNSLAIESALGQWVDVLLKAVARETVARCEYEAIGDDGEKPDDDLFNHLLEMKIADLEAEVPALRPRRSQFKRVKDYFSESVKG</sequence>
<proteinExistence type="predicted"/>
<accession>A0A851HT81</accession>
<evidence type="ECO:0000313" key="3">
    <source>
        <dbReference type="Proteomes" id="UP000536442"/>
    </source>
</evidence>